<organism evidence="1">
    <name type="scientific">Triticum urartu</name>
    <name type="common">Red wild einkorn</name>
    <name type="synonym">Crithodium urartu</name>
    <dbReference type="NCBI Taxonomy" id="4572"/>
    <lineage>
        <taxon>Eukaryota</taxon>
        <taxon>Viridiplantae</taxon>
        <taxon>Streptophyta</taxon>
        <taxon>Embryophyta</taxon>
        <taxon>Tracheophyta</taxon>
        <taxon>Spermatophyta</taxon>
        <taxon>Magnoliopsida</taxon>
        <taxon>Liliopsida</taxon>
        <taxon>Poales</taxon>
        <taxon>Poaceae</taxon>
        <taxon>BOP clade</taxon>
        <taxon>Pooideae</taxon>
        <taxon>Triticodae</taxon>
        <taxon>Triticeae</taxon>
        <taxon>Triticinae</taxon>
        <taxon>Triticum</taxon>
    </lineage>
</organism>
<reference evidence="1" key="1">
    <citation type="journal article" date="2013" name="Nature">
        <title>Draft genome of the wheat A-genome progenitor Triticum urartu.</title>
        <authorList>
            <person name="Ling H.Q."/>
            <person name="Zhao S."/>
            <person name="Liu D."/>
            <person name="Wang J."/>
            <person name="Sun H."/>
            <person name="Zhang C."/>
            <person name="Fan H."/>
            <person name="Li D."/>
            <person name="Dong L."/>
            <person name="Tao Y."/>
            <person name="Gao C."/>
            <person name="Wu H."/>
            <person name="Li Y."/>
            <person name="Cui Y."/>
            <person name="Guo X."/>
            <person name="Zheng S."/>
            <person name="Wang B."/>
            <person name="Yu K."/>
            <person name="Liang Q."/>
            <person name="Yang W."/>
            <person name="Lou X."/>
            <person name="Chen J."/>
            <person name="Feng M."/>
            <person name="Jian J."/>
            <person name="Zhang X."/>
            <person name="Luo G."/>
            <person name="Jiang Y."/>
            <person name="Liu J."/>
            <person name="Wang Z."/>
            <person name="Sha Y."/>
            <person name="Zhang B."/>
            <person name="Wu H."/>
            <person name="Tang D."/>
            <person name="Shen Q."/>
            <person name="Xue P."/>
            <person name="Zou S."/>
            <person name="Wang X."/>
            <person name="Liu X."/>
            <person name="Wang F."/>
            <person name="Yang Y."/>
            <person name="An X."/>
            <person name="Dong Z."/>
            <person name="Zhang K."/>
            <person name="Zhang X."/>
            <person name="Luo M.C."/>
            <person name="Dvorak J."/>
            <person name="Tong Y."/>
            <person name="Wang J."/>
            <person name="Yang H."/>
            <person name="Li Z."/>
            <person name="Wang D."/>
            <person name="Zhang A."/>
            <person name="Wang J."/>
        </authorList>
    </citation>
    <scope>NUCLEOTIDE SEQUENCE</scope>
</reference>
<accession>M8A4Q6</accession>
<sequence>MAQLQGNRDNLLLIIVKSNHHLKKKRWVQALMDQLNLQDTGNTAVRVGKQIGELALLSIGNTTMNFSTFAKFGDGRDLHVQKHFK</sequence>
<evidence type="ECO:0000313" key="1">
    <source>
        <dbReference type="EMBL" id="EMS59630.1"/>
    </source>
</evidence>
<name>M8A4Q6_TRIUA</name>
<dbReference type="EMBL" id="KD118630">
    <property type="protein sequence ID" value="EMS59630.1"/>
    <property type="molecule type" value="Genomic_DNA"/>
</dbReference>
<dbReference type="AlphaFoldDB" id="M8A4Q6"/>
<protein>
    <submittedName>
        <fullName evidence="1">Uncharacterized protein</fullName>
    </submittedName>
</protein>
<gene>
    <name evidence="1" type="ORF">TRIUR3_32470</name>
</gene>
<proteinExistence type="predicted"/>